<evidence type="ECO:0000256" key="1">
    <source>
        <dbReference type="SAM" id="MobiDB-lite"/>
    </source>
</evidence>
<gene>
    <name evidence="2" type="ORF">P7K49_005489</name>
</gene>
<reference evidence="2 3" key="1">
    <citation type="submission" date="2023-05" db="EMBL/GenBank/DDBJ databases">
        <title>B98-5 Cell Line De Novo Hybrid Assembly: An Optical Mapping Approach.</title>
        <authorList>
            <person name="Kananen K."/>
            <person name="Auerbach J.A."/>
            <person name="Kautto E."/>
            <person name="Blachly J.S."/>
        </authorList>
    </citation>
    <scope>NUCLEOTIDE SEQUENCE [LARGE SCALE GENOMIC DNA]</scope>
    <source>
        <strain evidence="2">B95-8</strain>
        <tissue evidence="2">Cell line</tissue>
    </source>
</reference>
<keyword evidence="3" id="KW-1185">Reference proteome</keyword>
<dbReference type="Proteomes" id="UP001266305">
    <property type="component" value="Unassembled WGS sequence"/>
</dbReference>
<feature type="region of interest" description="Disordered" evidence="1">
    <location>
        <begin position="99"/>
        <end position="118"/>
    </location>
</feature>
<proteinExistence type="predicted"/>
<evidence type="ECO:0000313" key="3">
    <source>
        <dbReference type="Proteomes" id="UP001266305"/>
    </source>
</evidence>
<organism evidence="2 3">
    <name type="scientific">Saguinus oedipus</name>
    <name type="common">Cotton-top tamarin</name>
    <name type="synonym">Oedipomidas oedipus</name>
    <dbReference type="NCBI Taxonomy" id="9490"/>
    <lineage>
        <taxon>Eukaryota</taxon>
        <taxon>Metazoa</taxon>
        <taxon>Chordata</taxon>
        <taxon>Craniata</taxon>
        <taxon>Vertebrata</taxon>
        <taxon>Euteleostomi</taxon>
        <taxon>Mammalia</taxon>
        <taxon>Eutheria</taxon>
        <taxon>Euarchontoglires</taxon>
        <taxon>Primates</taxon>
        <taxon>Haplorrhini</taxon>
        <taxon>Platyrrhini</taxon>
        <taxon>Cebidae</taxon>
        <taxon>Callitrichinae</taxon>
        <taxon>Saguinus</taxon>
    </lineage>
</organism>
<sequence length="118" mass="12889">MGDSRLWEFRDDVTEMALGDETATKEVSKVACGLDMGTIGPSNFPSSLLITARGQLLSVLLPGTQPPPLPKWCRFGPRPPSAREQLWLRMSVRQQISFPPSRPAVCGTEVSASHKPTL</sequence>
<comment type="caution">
    <text evidence="2">The sequence shown here is derived from an EMBL/GenBank/DDBJ whole genome shotgun (WGS) entry which is preliminary data.</text>
</comment>
<name>A0ABQ9WAG4_SAGOE</name>
<dbReference type="EMBL" id="JASSZA010000002">
    <property type="protein sequence ID" value="KAK2118602.1"/>
    <property type="molecule type" value="Genomic_DNA"/>
</dbReference>
<evidence type="ECO:0000313" key="2">
    <source>
        <dbReference type="EMBL" id="KAK2118602.1"/>
    </source>
</evidence>
<protein>
    <submittedName>
        <fullName evidence="2">Uncharacterized protein</fullName>
    </submittedName>
</protein>
<accession>A0ABQ9WAG4</accession>